<dbReference type="InterPro" id="IPR058240">
    <property type="entry name" value="rSAM_sf"/>
</dbReference>
<evidence type="ECO:0000259" key="5">
    <source>
        <dbReference type="PROSITE" id="PS51918"/>
    </source>
</evidence>
<dbReference type="PROSITE" id="PS51918">
    <property type="entry name" value="RADICAL_SAM"/>
    <property type="match status" value="2"/>
</dbReference>
<dbReference type="PANTHER" id="PTHR11228:SF7">
    <property type="entry name" value="PQQA PEPTIDE CYCLASE"/>
    <property type="match status" value="1"/>
</dbReference>
<dbReference type="InterPro" id="IPR013785">
    <property type="entry name" value="Aldolase_TIM"/>
</dbReference>
<keyword evidence="4" id="KW-0411">Iron-sulfur</keyword>
<protein>
    <recommendedName>
        <fullName evidence="5">Radical SAM core domain-containing protein</fullName>
    </recommendedName>
</protein>
<gene>
    <name evidence="6" type="ORF">A2042_04045</name>
</gene>
<keyword evidence="2" id="KW-0479">Metal-binding</keyword>
<evidence type="ECO:0000256" key="1">
    <source>
        <dbReference type="ARBA" id="ARBA00022691"/>
    </source>
</evidence>
<dbReference type="InterPro" id="IPR007197">
    <property type="entry name" value="rSAM"/>
</dbReference>
<comment type="caution">
    <text evidence="6">The sequence shown here is derived from an EMBL/GenBank/DDBJ whole genome shotgun (WGS) entry which is preliminary data.</text>
</comment>
<feature type="domain" description="Radical SAM core" evidence="5">
    <location>
        <begin position="4"/>
        <end position="223"/>
    </location>
</feature>
<evidence type="ECO:0000313" key="6">
    <source>
        <dbReference type="EMBL" id="OGL42842.1"/>
    </source>
</evidence>
<dbReference type="SMART" id="SM00729">
    <property type="entry name" value="Elp3"/>
    <property type="match status" value="1"/>
</dbReference>
<dbReference type="SFLD" id="SFLDS00029">
    <property type="entry name" value="Radical_SAM"/>
    <property type="match status" value="2"/>
</dbReference>
<feature type="domain" description="Radical SAM core" evidence="5">
    <location>
        <begin position="309"/>
        <end position="530"/>
    </location>
</feature>
<keyword evidence="3" id="KW-0408">Iron</keyword>
<reference evidence="6 7" key="1">
    <citation type="journal article" date="2016" name="Nat. Commun.">
        <title>Thousands of microbial genomes shed light on interconnected biogeochemical processes in an aquifer system.</title>
        <authorList>
            <person name="Anantharaman K."/>
            <person name="Brown C.T."/>
            <person name="Hug L.A."/>
            <person name="Sharon I."/>
            <person name="Castelle C.J."/>
            <person name="Probst A.J."/>
            <person name="Thomas B.C."/>
            <person name="Singh A."/>
            <person name="Wilkins M.J."/>
            <person name="Karaoz U."/>
            <person name="Brodie E.L."/>
            <person name="Williams K.H."/>
            <person name="Hubbard S.S."/>
            <person name="Banfield J.F."/>
        </authorList>
    </citation>
    <scope>NUCLEOTIDE SEQUENCE [LARGE SCALE GENOMIC DNA]</scope>
</reference>
<dbReference type="SFLD" id="SFLDG01067">
    <property type="entry name" value="SPASM/twitch_domain_containing"/>
    <property type="match status" value="2"/>
</dbReference>
<dbReference type="GO" id="GO:0046872">
    <property type="term" value="F:metal ion binding"/>
    <property type="evidence" value="ECO:0007669"/>
    <property type="project" value="UniProtKB-KW"/>
</dbReference>
<sequence>MTNKKNIPTLDIAISPSCPNNCVFCTSRPINIKKMGSNKVINLIRDGANDGKKQLEFSAMEPTFYKDLPLIISKTKQYGYEVIHLLTNGIKISDKEYLIYLLQKGLNKITLSLHSHRDYLEAKITNNKTIFKKKIQALENIIDLQKKWDCSLTVNTVINNYNYQYLTDVNNFISHIGVKKHNIFFPHILGNAQKNFNKAVPRYSKIKKYLYKVVITAEKNGVNLSIINIPRCIINERIYKLDGLKGHFIASDPNKTEIADAPIEEKIKNDKCKKCAYFNSCSGISKYYIDSRGWSEFKPIKKMLPQEQNTSKEKHWVRLTKTCNQDCLFCLDKELQDGTALPMKEIEVDLKSGFDDGARRVVLSGGEPTIHTQFIEIIKLAKKIGYEHIQLITNGLKLSDDDFFKAAEMAELNEITVSIHGHNSVIHDKLVGLKGAFIKVLKTLKNAKKYPDLIISIDVCINKLNIRHLPEIIKTFIDAGFYEFDLLYIIPFGSAWENRKLLFFDIEKELSYLHKALDFSKDPRVHIWTNRLPAQYLEGYEDLIQDPRKIHDEINGRLELFADFFKKNKPLYCFGERCQYCFLQNFCQDLIKVKNGETLNCVSWPMCLGKPKFQKETHQLSLKDIFDDQIVDMKKFADFYIEERYYIKSLRCGGCKMYNKCDGAHIGLIKERGFKIFKPAG</sequence>
<organism evidence="6 7">
    <name type="scientific">Candidatus Schekmanbacteria bacterium GWA2_38_11</name>
    <dbReference type="NCBI Taxonomy" id="1817876"/>
    <lineage>
        <taxon>Bacteria</taxon>
        <taxon>Candidatus Schekmaniibacteriota</taxon>
    </lineage>
</organism>
<evidence type="ECO:0000313" key="7">
    <source>
        <dbReference type="Proteomes" id="UP000178526"/>
    </source>
</evidence>
<dbReference type="GO" id="GO:0003824">
    <property type="term" value="F:catalytic activity"/>
    <property type="evidence" value="ECO:0007669"/>
    <property type="project" value="InterPro"/>
</dbReference>
<dbReference type="GO" id="GO:0051536">
    <property type="term" value="F:iron-sulfur cluster binding"/>
    <property type="evidence" value="ECO:0007669"/>
    <property type="project" value="UniProtKB-KW"/>
</dbReference>
<evidence type="ECO:0000256" key="3">
    <source>
        <dbReference type="ARBA" id="ARBA00023004"/>
    </source>
</evidence>
<dbReference type="SUPFAM" id="SSF102114">
    <property type="entry name" value="Radical SAM enzymes"/>
    <property type="match status" value="2"/>
</dbReference>
<dbReference type="Proteomes" id="UP000178526">
    <property type="component" value="Unassembled WGS sequence"/>
</dbReference>
<name>A0A1F7RMP8_9BACT</name>
<dbReference type="InterPro" id="IPR006638">
    <property type="entry name" value="Elp3/MiaA/NifB-like_rSAM"/>
</dbReference>
<dbReference type="PANTHER" id="PTHR11228">
    <property type="entry name" value="RADICAL SAM DOMAIN PROTEIN"/>
    <property type="match status" value="1"/>
</dbReference>
<dbReference type="Gene3D" id="3.20.20.70">
    <property type="entry name" value="Aldolase class I"/>
    <property type="match status" value="2"/>
</dbReference>
<dbReference type="InterPro" id="IPR050377">
    <property type="entry name" value="Radical_SAM_PqqE_MftC-like"/>
</dbReference>
<dbReference type="CDD" id="cd01335">
    <property type="entry name" value="Radical_SAM"/>
    <property type="match status" value="2"/>
</dbReference>
<dbReference type="Pfam" id="PF04055">
    <property type="entry name" value="Radical_SAM"/>
    <property type="match status" value="2"/>
</dbReference>
<keyword evidence="1" id="KW-0949">S-adenosyl-L-methionine</keyword>
<evidence type="ECO:0000256" key="4">
    <source>
        <dbReference type="ARBA" id="ARBA00023014"/>
    </source>
</evidence>
<evidence type="ECO:0000256" key="2">
    <source>
        <dbReference type="ARBA" id="ARBA00022723"/>
    </source>
</evidence>
<accession>A0A1F7RMP8</accession>
<dbReference type="AlphaFoldDB" id="A0A1F7RMP8"/>
<proteinExistence type="predicted"/>
<dbReference type="EMBL" id="MGDB01000024">
    <property type="protein sequence ID" value="OGL42842.1"/>
    <property type="molecule type" value="Genomic_DNA"/>
</dbReference>